<organism evidence="1 2">
    <name type="scientific">Portunus trituberculatus</name>
    <name type="common">Swimming crab</name>
    <name type="synonym">Neptunus trituberculatus</name>
    <dbReference type="NCBI Taxonomy" id="210409"/>
    <lineage>
        <taxon>Eukaryota</taxon>
        <taxon>Metazoa</taxon>
        <taxon>Ecdysozoa</taxon>
        <taxon>Arthropoda</taxon>
        <taxon>Crustacea</taxon>
        <taxon>Multicrustacea</taxon>
        <taxon>Malacostraca</taxon>
        <taxon>Eumalacostraca</taxon>
        <taxon>Eucarida</taxon>
        <taxon>Decapoda</taxon>
        <taxon>Pleocyemata</taxon>
        <taxon>Brachyura</taxon>
        <taxon>Eubrachyura</taxon>
        <taxon>Portunoidea</taxon>
        <taxon>Portunidae</taxon>
        <taxon>Portuninae</taxon>
        <taxon>Portunus</taxon>
    </lineage>
</organism>
<gene>
    <name evidence="1" type="ORF">E2C01_014125</name>
</gene>
<dbReference type="AlphaFoldDB" id="A0A5B7DID0"/>
<dbReference type="Proteomes" id="UP000324222">
    <property type="component" value="Unassembled WGS sequence"/>
</dbReference>
<accession>A0A5B7DID0</accession>
<protein>
    <submittedName>
        <fullName evidence="1">Uncharacterized protein</fullName>
    </submittedName>
</protein>
<name>A0A5B7DID0_PORTR</name>
<keyword evidence="2" id="KW-1185">Reference proteome</keyword>
<proteinExistence type="predicted"/>
<evidence type="ECO:0000313" key="2">
    <source>
        <dbReference type="Proteomes" id="UP000324222"/>
    </source>
</evidence>
<comment type="caution">
    <text evidence="1">The sequence shown here is derived from an EMBL/GenBank/DDBJ whole genome shotgun (WGS) entry which is preliminary data.</text>
</comment>
<reference evidence="1 2" key="1">
    <citation type="submission" date="2019-05" db="EMBL/GenBank/DDBJ databases">
        <title>Another draft genome of Portunus trituberculatus and its Hox gene families provides insights of decapod evolution.</title>
        <authorList>
            <person name="Jeong J.-H."/>
            <person name="Song I."/>
            <person name="Kim S."/>
            <person name="Choi T."/>
            <person name="Kim D."/>
            <person name="Ryu S."/>
            <person name="Kim W."/>
        </authorList>
    </citation>
    <scope>NUCLEOTIDE SEQUENCE [LARGE SCALE GENOMIC DNA]</scope>
    <source>
        <tissue evidence="1">Muscle</tissue>
    </source>
</reference>
<sequence length="35" mass="4268">MCNNSKHYTSNALYSLHKHLTSYKKENKKREEKKK</sequence>
<evidence type="ECO:0000313" key="1">
    <source>
        <dbReference type="EMBL" id="MPC21150.1"/>
    </source>
</evidence>
<dbReference type="EMBL" id="VSRR010000946">
    <property type="protein sequence ID" value="MPC21150.1"/>
    <property type="molecule type" value="Genomic_DNA"/>
</dbReference>